<reference evidence="5" key="1">
    <citation type="submission" date="2016-10" db="EMBL/GenBank/DDBJ databases">
        <authorList>
            <person name="Varghese N."/>
            <person name="Submissions S."/>
        </authorList>
    </citation>
    <scope>NUCLEOTIDE SEQUENCE [LARGE SCALE GENOMIC DNA]</scope>
    <source>
        <strain evidence="5">DSM 44771</strain>
    </source>
</reference>
<feature type="domain" description="HTH tetR-type" evidence="3">
    <location>
        <begin position="5"/>
        <end position="65"/>
    </location>
</feature>
<sequence length="208" mass="22324">MTQRGNRRELLADAATEVLARDGGRGLTHRAIDREARVPEGTTKNYYPTRNALFEAIAHHLAERHVAALEALCTHIPDDVGPDHVTALYAAMLHRMSGNARAQFLALFELHLEGVRNPEVRALLGRISRASVDTAVQLHSAVGRRISRRGAGLLDAGMLGVALSALSLPRDLVGELGLDDADGIGRALLSLAATRDHGALEVLTDWAG</sequence>
<protein>
    <submittedName>
        <fullName evidence="4">Transcriptional regulator, TetR family</fullName>
    </submittedName>
</protein>
<evidence type="ECO:0000259" key="3">
    <source>
        <dbReference type="PROSITE" id="PS50977"/>
    </source>
</evidence>
<dbReference type="InterPro" id="IPR009057">
    <property type="entry name" value="Homeodomain-like_sf"/>
</dbReference>
<dbReference type="STRING" id="95161.SAMN05660874_02718"/>
<dbReference type="Pfam" id="PF17940">
    <property type="entry name" value="TetR_C_31"/>
    <property type="match status" value="1"/>
</dbReference>
<dbReference type="InterPro" id="IPR001647">
    <property type="entry name" value="HTH_TetR"/>
</dbReference>
<name>A0A1I6RY07_9PSEU</name>
<accession>A0A1I6RY07</accession>
<keyword evidence="5" id="KW-1185">Reference proteome</keyword>
<evidence type="ECO:0000313" key="4">
    <source>
        <dbReference type="EMBL" id="SFS69546.1"/>
    </source>
</evidence>
<organism evidence="4 5">
    <name type="scientific">Saccharopolyspora flava</name>
    <dbReference type="NCBI Taxonomy" id="95161"/>
    <lineage>
        <taxon>Bacteria</taxon>
        <taxon>Bacillati</taxon>
        <taxon>Actinomycetota</taxon>
        <taxon>Actinomycetes</taxon>
        <taxon>Pseudonocardiales</taxon>
        <taxon>Pseudonocardiaceae</taxon>
        <taxon>Saccharopolyspora</taxon>
    </lineage>
</organism>
<dbReference type="AlphaFoldDB" id="A0A1I6RY07"/>
<evidence type="ECO:0000256" key="1">
    <source>
        <dbReference type="ARBA" id="ARBA00023125"/>
    </source>
</evidence>
<dbReference type="InterPro" id="IPR041583">
    <property type="entry name" value="TetR_C_31"/>
</dbReference>
<dbReference type="Proteomes" id="UP000198852">
    <property type="component" value="Unassembled WGS sequence"/>
</dbReference>
<dbReference type="OrthoDB" id="7506349at2"/>
<dbReference type="EMBL" id="FOZX01000004">
    <property type="protein sequence ID" value="SFS69546.1"/>
    <property type="molecule type" value="Genomic_DNA"/>
</dbReference>
<dbReference type="GO" id="GO:0003677">
    <property type="term" value="F:DNA binding"/>
    <property type="evidence" value="ECO:0007669"/>
    <property type="project" value="UniProtKB-UniRule"/>
</dbReference>
<evidence type="ECO:0000256" key="2">
    <source>
        <dbReference type="PROSITE-ProRule" id="PRU00335"/>
    </source>
</evidence>
<dbReference type="SUPFAM" id="SSF46689">
    <property type="entry name" value="Homeodomain-like"/>
    <property type="match status" value="1"/>
</dbReference>
<proteinExistence type="predicted"/>
<dbReference type="RefSeq" id="WP_093417173.1">
    <property type="nucleotide sequence ID" value="NZ_FOZX01000004.1"/>
</dbReference>
<evidence type="ECO:0000313" key="5">
    <source>
        <dbReference type="Proteomes" id="UP000198852"/>
    </source>
</evidence>
<feature type="DNA-binding region" description="H-T-H motif" evidence="2">
    <location>
        <begin position="28"/>
        <end position="47"/>
    </location>
</feature>
<keyword evidence="1 2" id="KW-0238">DNA-binding</keyword>
<gene>
    <name evidence="4" type="ORF">SAMN05660874_02718</name>
</gene>
<dbReference type="Gene3D" id="1.10.357.10">
    <property type="entry name" value="Tetracycline Repressor, domain 2"/>
    <property type="match status" value="1"/>
</dbReference>
<dbReference type="PROSITE" id="PS50977">
    <property type="entry name" value="HTH_TETR_2"/>
    <property type="match status" value="1"/>
</dbReference>